<organism evidence="14 15">
    <name type="scientific">Paenibacillus amylolyticus</name>
    <dbReference type="NCBI Taxonomy" id="1451"/>
    <lineage>
        <taxon>Bacteria</taxon>
        <taxon>Bacillati</taxon>
        <taxon>Bacillota</taxon>
        <taxon>Bacilli</taxon>
        <taxon>Bacillales</taxon>
        <taxon>Paenibacillaceae</taxon>
        <taxon>Paenibacillus</taxon>
    </lineage>
</organism>
<feature type="domain" description="Carrier" evidence="12">
    <location>
        <begin position="5034"/>
        <end position="5108"/>
    </location>
</feature>
<dbReference type="Gene3D" id="3.30.300.30">
    <property type="match status" value="3"/>
</dbReference>
<dbReference type="Gene3D" id="3.30.70.250">
    <property type="entry name" value="Malonyl-CoA ACP transacylase, ACP-binding"/>
    <property type="match status" value="2"/>
</dbReference>
<evidence type="ECO:0000256" key="10">
    <source>
        <dbReference type="ARBA" id="ARBA00023268"/>
    </source>
</evidence>
<dbReference type="Pfam" id="PF00668">
    <property type="entry name" value="Condensation"/>
    <property type="match status" value="3"/>
</dbReference>
<evidence type="ECO:0000256" key="4">
    <source>
        <dbReference type="ARBA" id="ARBA00022553"/>
    </source>
</evidence>
<dbReference type="InterPro" id="IPR014031">
    <property type="entry name" value="Ketoacyl_synth_C"/>
</dbReference>
<dbReference type="GO" id="GO:0043041">
    <property type="term" value="P:amino acid activation for nonribosomal peptide biosynthetic process"/>
    <property type="evidence" value="ECO:0007669"/>
    <property type="project" value="TreeGrafter"/>
</dbReference>
<gene>
    <name evidence="14" type="ORF">EC604_02810</name>
</gene>
<dbReference type="Gene3D" id="2.30.38.10">
    <property type="entry name" value="Luciferase, Domain 3"/>
    <property type="match status" value="3"/>
</dbReference>
<dbReference type="FunFam" id="1.10.1200.10:FF:000016">
    <property type="entry name" value="Non-ribosomal peptide synthase"/>
    <property type="match status" value="1"/>
</dbReference>
<dbReference type="Gene3D" id="3.30.70.3290">
    <property type="match status" value="2"/>
</dbReference>
<dbReference type="FunFam" id="3.40.47.10:FF:000042">
    <property type="entry name" value="Polyketide synthase Pks13"/>
    <property type="match status" value="2"/>
</dbReference>
<dbReference type="Gene3D" id="3.40.47.10">
    <property type="match status" value="2"/>
</dbReference>
<keyword evidence="6" id="KW-0677">Repeat</keyword>
<dbReference type="Pfam" id="PF00550">
    <property type="entry name" value="PP-binding"/>
    <property type="match status" value="5"/>
</dbReference>
<evidence type="ECO:0000313" key="14">
    <source>
        <dbReference type="EMBL" id="KAA8782775.1"/>
    </source>
</evidence>
<dbReference type="InterPro" id="IPR016035">
    <property type="entry name" value="Acyl_Trfase/lysoPLipase"/>
</dbReference>
<evidence type="ECO:0000259" key="13">
    <source>
        <dbReference type="PROSITE" id="PS52004"/>
    </source>
</evidence>
<feature type="domain" description="Ketosynthase family 3 (KS3)" evidence="13">
    <location>
        <begin position="3201"/>
        <end position="3624"/>
    </location>
</feature>
<evidence type="ECO:0000256" key="6">
    <source>
        <dbReference type="ARBA" id="ARBA00022737"/>
    </source>
</evidence>
<dbReference type="InterPro" id="IPR001242">
    <property type="entry name" value="Condensation_dom"/>
</dbReference>
<dbReference type="SMART" id="SM00825">
    <property type="entry name" value="PKS_KS"/>
    <property type="match status" value="2"/>
</dbReference>
<dbReference type="GO" id="GO:0004315">
    <property type="term" value="F:3-oxoacyl-[acyl-carrier-protein] synthase activity"/>
    <property type="evidence" value="ECO:0007669"/>
    <property type="project" value="InterPro"/>
</dbReference>
<dbReference type="NCBIfam" id="TIGR01733">
    <property type="entry name" value="AA-adenyl-dom"/>
    <property type="match status" value="3"/>
</dbReference>
<dbReference type="SUPFAM" id="SSF47336">
    <property type="entry name" value="ACP-like"/>
    <property type="match status" value="5"/>
</dbReference>
<dbReference type="GO" id="GO:0031177">
    <property type="term" value="F:phosphopantetheine binding"/>
    <property type="evidence" value="ECO:0007669"/>
    <property type="project" value="InterPro"/>
</dbReference>
<comment type="cofactor">
    <cofactor evidence="1">
        <name>pantetheine 4'-phosphate</name>
        <dbReference type="ChEBI" id="CHEBI:47942"/>
    </cofactor>
</comment>
<feature type="domain" description="Carrier" evidence="12">
    <location>
        <begin position="3047"/>
        <end position="3122"/>
    </location>
</feature>
<dbReference type="InterPro" id="IPR016039">
    <property type="entry name" value="Thiolase-like"/>
</dbReference>
<dbReference type="Pfam" id="PF13193">
    <property type="entry name" value="AMP-binding_C"/>
    <property type="match status" value="1"/>
</dbReference>
<dbReference type="InterPro" id="IPR025110">
    <property type="entry name" value="AMP-bd_C"/>
</dbReference>
<dbReference type="InterPro" id="IPR020806">
    <property type="entry name" value="PKS_PP-bd"/>
</dbReference>
<dbReference type="Gene3D" id="3.40.50.980">
    <property type="match status" value="6"/>
</dbReference>
<dbReference type="NCBIfam" id="NF003417">
    <property type="entry name" value="PRK04813.1"/>
    <property type="match status" value="3"/>
</dbReference>
<dbReference type="SUPFAM" id="SSF56801">
    <property type="entry name" value="Acetyl-CoA synthetase-like"/>
    <property type="match status" value="3"/>
</dbReference>
<evidence type="ECO:0000256" key="8">
    <source>
        <dbReference type="ARBA" id="ARBA00023098"/>
    </source>
</evidence>
<dbReference type="InterPro" id="IPR045851">
    <property type="entry name" value="AMP-bd_C_sf"/>
</dbReference>
<reference evidence="14 15" key="1">
    <citation type="journal article" date="2019" name="J. Ind. Microbiol. Biotechnol.">
        <title>Paenibacillus amylolyticus 27C64 has a diverse set of carbohydrate-active enzymes and complete pectin deconstruction system.</title>
        <authorList>
            <person name="Keggi C."/>
            <person name="Doran-Peterson J."/>
        </authorList>
    </citation>
    <scope>NUCLEOTIDE SEQUENCE [LARGE SCALE GENOMIC DNA]</scope>
    <source>
        <strain evidence="14 15">27C64</strain>
    </source>
</reference>
<dbReference type="InterPro" id="IPR020841">
    <property type="entry name" value="PKS_Beta-ketoAc_synthase_dom"/>
</dbReference>
<feature type="domain" description="Carrier" evidence="12">
    <location>
        <begin position="971"/>
        <end position="1046"/>
    </location>
</feature>
<dbReference type="Pfam" id="PF02801">
    <property type="entry name" value="Ketoacyl-synt_C"/>
    <property type="match status" value="2"/>
</dbReference>
<dbReference type="SMART" id="SM00827">
    <property type="entry name" value="PKS_AT"/>
    <property type="match status" value="1"/>
</dbReference>
<proteinExistence type="inferred from homology"/>
<dbReference type="Gene3D" id="3.30.559.30">
    <property type="entry name" value="Nonribosomal peptide synthetase, condensation domain"/>
    <property type="match status" value="3"/>
</dbReference>
<dbReference type="CDD" id="cd19531">
    <property type="entry name" value="LCL_NRPS-like"/>
    <property type="match status" value="2"/>
</dbReference>
<dbReference type="PROSITE" id="PS52004">
    <property type="entry name" value="KS3_2"/>
    <property type="match status" value="2"/>
</dbReference>
<dbReference type="Pfam" id="PF16197">
    <property type="entry name" value="KAsynt_C_assoc"/>
    <property type="match status" value="2"/>
</dbReference>
<comment type="similarity">
    <text evidence="2">Belongs to the ATP-dependent AMP-binding enzyme family.</text>
</comment>
<keyword evidence="10" id="KW-0511">Multifunctional enzyme</keyword>
<dbReference type="GO" id="GO:0017000">
    <property type="term" value="P:antibiotic biosynthetic process"/>
    <property type="evidence" value="ECO:0007669"/>
    <property type="project" value="UniProtKB-KW"/>
</dbReference>
<evidence type="ECO:0000256" key="1">
    <source>
        <dbReference type="ARBA" id="ARBA00001957"/>
    </source>
</evidence>
<dbReference type="InterPro" id="IPR014030">
    <property type="entry name" value="Ketoacyl_synth_N"/>
</dbReference>
<keyword evidence="8" id="KW-0443">Lipid metabolism</keyword>
<dbReference type="GO" id="GO:0005737">
    <property type="term" value="C:cytoplasm"/>
    <property type="evidence" value="ECO:0007669"/>
    <property type="project" value="TreeGrafter"/>
</dbReference>
<keyword evidence="9" id="KW-0045">Antibiotic biosynthesis</keyword>
<dbReference type="InterPro" id="IPR036736">
    <property type="entry name" value="ACP-like_sf"/>
</dbReference>
<dbReference type="GO" id="GO:0044550">
    <property type="term" value="P:secondary metabolite biosynthetic process"/>
    <property type="evidence" value="ECO:0007669"/>
    <property type="project" value="TreeGrafter"/>
</dbReference>
<dbReference type="Pfam" id="PF00501">
    <property type="entry name" value="AMP-binding"/>
    <property type="match status" value="3"/>
</dbReference>
<evidence type="ECO:0000256" key="5">
    <source>
        <dbReference type="ARBA" id="ARBA00022679"/>
    </source>
</evidence>
<dbReference type="CDD" id="cd00833">
    <property type="entry name" value="PKS"/>
    <property type="match status" value="2"/>
</dbReference>
<keyword evidence="5" id="KW-0808">Transferase</keyword>
<dbReference type="CDD" id="cd12117">
    <property type="entry name" value="A_NRPS_Srf_like"/>
    <property type="match status" value="1"/>
</dbReference>
<dbReference type="Proteomes" id="UP000323664">
    <property type="component" value="Unassembled WGS sequence"/>
</dbReference>
<dbReference type="InterPro" id="IPR010071">
    <property type="entry name" value="AA_adenyl_dom"/>
</dbReference>
<protein>
    <submittedName>
        <fullName evidence="14">Amino acid adenylation domain-containing protein</fullName>
    </submittedName>
</protein>
<keyword evidence="7" id="KW-0276">Fatty acid metabolism</keyword>
<feature type="domain" description="Ketosynthase family 3 (KS3)" evidence="13">
    <location>
        <begin position="1066"/>
        <end position="1489"/>
    </location>
</feature>
<dbReference type="Gene3D" id="3.40.366.10">
    <property type="entry name" value="Malonyl-Coenzyme A Acyl Carrier Protein, domain 2"/>
    <property type="match status" value="2"/>
</dbReference>
<dbReference type="SUPFAM" id="SSF52777">
    <property type="entry name" value="CoA-dependent acyltransferases"/>
    <property type="match status" value="7"/>
</dbReference>
<accession>A0A5M9WMI2</accession>
<dbReference type="InterPro" id="IPR006162">
    <property type="entry name" value="Ppantetheine_attach_site"/>
</dbReference>
<dbReference type="InterPro" id="IPR009081">
    <property type="entry name" value="PP-bd_ACP"/>
</dbReference>
<evidence type="ECO:0000256" key="3">
    <source>
        <dbReference type="ARBA" id="ARBA00022450"/>
    </source>
</evidence>
<dbReference type="InterPro" id="IPR018201">
    <property type="entry name" value="Ketoacyl_synth_AS"/>
</dbReference>
<keyword evidence="3" id="KW-0596">Phosphopantetheine</keyword>
<dbReference type="CDD" id="cd05930">
    <property type="entry name" value="A_NRPS"/>
    <property type="match status" value="2"/>
</dbReference>
<dbReference type="PANTHER" id="PTHR45527:SF1">
    <property type="entry name" value="FATTY ACID SYNTHASE"/>
    <property type="match status" value="1"/>
</dbReference>
<dbReference type="PANTHER" id="PTHR45527">
    <property type="entry name" value="NONRIBOSOMAL PEPTIDE SYNTHETASE"/>
    <property type="match status" value="1"/>
</dbReference>
<dbReference type="InterPro" id="IPR000873">
    <property type="entry name" value="AMP-dep_synth/lig_dom"/>
</dbReference>
<dbReference type="InterPro" id="IPR032821">
    <property type="entry name" value="PKS_assoc"/>
</dbReference>
<keyword evidence="4" id="KW-0597">Phosphoprotein</keyword>
<evidence type="ECO:0000256" key="9">
    <source>
        <dbReference type="ARBA" id="ARBA00023194"/>
    </source>
</evidence>
<feature type="domain" description="Carrier" evidence="12">
    <location>
        <begin position="1978"/>
        <end position="2053"/>
    </location>
</feature>
<evidence type="ECO:0000256" key="7">
    <source>
        <dbReference type="ARBA" id="ARBA00022832"/>
    </source>
</evidence>
<dbReference type="SUPFAM" id="SSF52151">
    <property type="entry name" value="FabD/lysophospholipase-like"/>
    <property type="match status" value="2"/>
</dbReference>
<dbReference type="OrthoDB" id="9765680at2"/>
<dbReference type="Gene3D" id="1.10.1200.10">
    <property type="entry name" value="ACP-like"/>
    <property type="match status" value="5"/>
</dbReference>
<dbReference type="PROSITE" id="PS50075">
    <property type="entry name" value="CARRIER"/>
    <property type="match status" value="5"/>
</dbReference>
<dbReference type="Gene3D" id="3.30.559.10">
    <property type="entry name" value="Chloramphenicol acetyltransferase-like domain"/>
    <property type="match status" value="4"/>
</dbReference>
<dbReference type="PROSITE" id="PS00606">
    <property type="entry name" value="KS3_1"/>
    <property type="match status" value="1"/>
</dbReference>
<comment type="caution">
    <text evidence="14">The sequence shown here is derived from an EMBL/GenBank/DDBJ whole genome shotgun (WGS) entry which is preliminary data.</text>
</comment>
<dbReference type="GO" id="GO:0006633">
    <property type="term" value="P:fatty acid biosynthetic process"/>
    <property type="evidence" value="ECO:0007669"/>
    <property type="project" value="InterPro"/>
</dbReference>
<dbReference type="InterPro" id="IPR023213">
    <property type="entry name" value="CAT-like_dom_sf"/>
</dbReference>
<dbReference type="FunFam" id="3.40.50.980:FF:000001">
    <property type="entry name" value="Non-ribosomal peptide synthetase"/>
    <property type="match status" value="2"/>
</dbReference>
<evidence type="ECO:0000313" key="15">
    <source>
        <dbReference type="Proteomes" id="UP000323664"/>
    </source>
</evidence>
<dbReference type="SMART" id="SM00823">
    <property type="entry name" value="PKS_PP"/>
    <property type="match status" value="5"/>
</dbReference>
<dbReference type="InterPro" id="IPR014043">
    <property type="entry name" value="Acyl_transferase_dom"/>
</dbReference>
<name>A0A5M9WMI2_PAEAM</name>
<dbReference type="EMBL" id="RIAS01000001">
    <property type="protein sequence ID" value="KAA8782775.1"/>
    <property type="molecule type" value="Genomic_DNA"/>
</dbReference>
<dbReference type="Pfam" id="PF00109">
    <property type="entry name" value="ketoacyl-synt"/>
    <property type="match status" value="2"/>
</dbReference>
<feature type="domain" description="Carrier" evidence="12">
    <location>
        <begin position="3982"/>
        <end position="4057"/>
    </location>
</feature>
<dbReference type="PROSITE" id="PS00455">
    <property type="entry name" value="AMP_BINDING"/>
    <property type="match status" value="3"/>
</dbReference>
<evidence type="ECO:0000259" key="12">
    <source>
        <dbReference type="PROSITE" id="PS50075"/>
    </source>
</evidence>
<dbReference type="InterPro" id="IPR020845">
    <property type="entry name" value="AMP-binding_CS"/>
</dbReference>
<evidence type="ECO:0000256" key="2">
    <source>
        <dbReference type="ARBA" id="ARBA00006432"/>
    </source>
</evidence>
<dbReference type="SUPFAM" id="SSF53901">
    <property type="entry name" value="Thiolase-like"/>
    <property type="match status" value="2"/>
</dbReference>
<evidence type="ECO:0000256" key="11">
    <source>
        <dbReference type="ARBA" id="ARBA00029443"/>
    </source>
</evidence>
<dbReference type="PROSITE" id="PS00012">
    <property type="entry name" value="PHOSPHOPANTETHEINE"/>
    <property type="match status" value="1"/>
</dbReference>
<dbReference type="Pfam" id="PF00698">
    <property type="entry name" value="Acyl_transf_1"/>
    <property type="match status" value="1"/>
</dbReference>
<sequence>MMVRKTVELSETQKGIYFDCQVNDPSSYNISASIQLERLQLEAFRRSIELLMHEQVVLRTHIEIQQDRPVLAIQDDMEYSLILRDLSQEHQDNKEQQLEAYIEECIQAPFILEQGPLFRIMLVHIDENRHVLTLCVHHLICDGMSLELLKNKLLHAYTCILQDLPWEVKQDQGFISYIEAENLKLQENKYNREREFWLSKLKGAEPMALQHDYPTGGSQIGVGHEQRFEIPEALMADITQMSKDHEVTVFMFFMGAFSILLNKYAGKEDITFASPYSHRPGIELEETIGCFVHMLPMRFQIDLESKFASLLKQVTAAWIDTYKHIGYPNNLIVRDSMLQVQPGSPSVFDISFVYDSYEDDLSGSQLVEQDKVTFPGDLMVVLNGTPQGTQLKLQYKPNVFRADSIERMGQRFLFLMQQLVTEPAKSIGEYSLLMQEEQEQLLHQFNQTSYFPYTPQHIIDVFHTKVTNHPERVALLEGKEKQTYAQVNAKANQLAKQIIARKKTENEAVGVQMPRSSDLVIALLAVLKAGCAFVPLDPSYPVSRKAYILSDANISTVIAIRPEVEDDSLPAHYIYTEDGMVYTGDSSNPEEPLDPYSLAYIMYTSGSTGKPKGVMIENHSVVNTLLDLERRFPVQASDVYMLKTAYTFDVSCTELFGWFMGEGALSILPPGEEKNPDQILTTVAEHHVTHINFVPTLFRLFLETMELRSDLSGLDTLRWVFVGGEAVTPDIIKKFNKLNIRASLDNVYGPTECTIWVSHYPLSTYEGHGNIPIGSPLNESRWYVVGSRDELQPLGIPGELCLSGVGLARGYLNLEEMTKEKFVPNPFFDEEKDPDHFRMMYRTGDMVRSLPSGTIEYLGRIDFQVKIQGARLETGEIENTLSSYPGVIQTVVVMKSSDTGSGLLYAYYLSEQELPIADLREHLSKSLPAYMIPSVFVHKSEFPLNSSGKIDRNALIADTTHIHTSSTAYVAPATELEQEIAAVWAEVLGVERVGRDDHFFELGGNSFSVIQAHNRLKHRTDVDFPVPRFFECPTLRQFAAMGQKQEAAPIPMLREERFGRKAGILREDIAIVGMSVNVPGAEDIHEFWRNLMAQEESIHFYSDEELRTLGVDETLLRSPRYVKAKGRVNGIEEFDAGFFDYTPGEVKMMSPQFRLMYQGIWEAFEDAGCRPDEAGKVGVFLGGSDDFEWYRQVLFGDAGYSSKYEAFTLSTNHFLATRMAYKLNLRGPAYTALTGCSTSLVTPHLACQSLIVGECDVAVAGGITVELPNEGGYVYEEGMMFSSDGHCRPFDAAASGTVFSNGMGIVVLKRLSDALRDTDHIYGVIKGSAINNDGQEKLSFLAPSVSGQAEVIQDAYQAAGVDPETVSYIEAHGTGTLLGDPIEVESLTRAFASEKKQFCYLGSVKGNVGHTDTAAGVVGLIKVALSLDQGYIPGTANYEQPNPKIDFASTPFKVNSQGVDWKPGEAGVLRAGINSFGVGGTNAHMVLEEAPKMDKCSPDDDVNVLLFSAKTEYSLSRTAEQIMEHLAQHPQLSVSDAAWTLQTGRTGFAYRKALVLDKSWKDDPEQFIRQLEKAKMVHSPQDRRPVYFMFPGQGSQYQGMGVALYKSTEQSGIAPLFKKHVQQILDLLAEEERGEILSVVYGDEHPERINQTEYSQFALFMTSYAMAQSLIDLGIRPDGMIGHSIGELTAAVVAGVFDLADAVQIVRLRGRLMQQQQPGVMLAIMEDSQLVKSQLEEDTWLALVNTTGSSVIGGTAEAIGRMEEKAGRLGWKCVRVKTSHAFHTPMMKDAAMEFEHSLSAYLLHSPQIPLLSNTSGTWALPDEIVNPNYWARHILEPVLFEANLAEMLKEEQAVFIEVGAGRTLSSFVRQHIQSKETQTVLNMLRHVRETEPDVLYTTRRIAELWCEGIEPKWKVFKGQNVRRKCSLPTYRFDKQHYPIGQSLIGGATLEGTSGSQHTPQTSERYSNTSLSIAGGYAGSLGAMKRVVLEAYETIFGINDLEEHVNFFAVGGDSLKAVSLSASIRSSIGIQAEVADVFNHATPAQLAEHLFAMVEPQVQKQNMIEAAPIMDAYPISSAQMRMFTQSMLDPNSTAYNLPSATLIEGDLDHARVEAALEKLVQCHEALRTTFEIRGDQVVQIVHPSVPLDFSFTEQYLADAQEISALIPTLIRPFVLHHAPLMRVNLIRTGARKHLLFFDIHHIIADGTSVELITRDFNALYFGEERTVRLHYKDYAVWQQQRLTSQAYQPHQTYWLERLGPTPPVLQLPLDHDRPLQRAMQGERVHFTLSHSLSERLHKLASSTEVSMYMVMLSVWNLLLASRTGQQDIVVGTPVAGRLQEEWKETVGMFVNMIAMRNYPTSDRAYTGFLQELKQNTLDAFAHQEYPFNELVTQLGLKRELNRNAIFDVCFDYQNMELHDLELHGLQFSSIPVETGVSTYDLLLTCQENREQQVIEGYIEYALDLFRGETVERMIQDFIELCEQVVQQPDAPLGQLYERVQYASGAEVHRLAGPILHYDHTLSLHRLFELQAERTPDKTALIVSSGKELTYLELNERANALAWKLIDRGVRRDEPVGILTGRNETLIIMLIAVLKAGAAYLPIDPAFPPQRILDMMQDSKMKLLLCTANKADVVAFEGERIVYEPDFADERSTINPNVDVLSSDLSCVIFTSGSTGRPKGVMITHEAMVNFVEDIRHRNIFEYETDRMISVTTVSFDIFGFEVWAPLCTGYSLYLADEQEQLDPVLAARRIRQHGVTHILSTVSRIKAFVENSEFAKALSHLRCVLTGGESVPAGLLTDIKKYSSARVFNMYGPTETTIWSTTKELQQSGLITIGKPIANTELYIMDEQGELLPPGKYGELCIAGRGVSRGYLNNMSETTAKFIDDAKVLGGRMYRTGDLARVLQDGEVELAGRLDQQVKIRGYRIELNEIEQMAMSYERLREAVVTVEGNQPERLQLVLYYSLKPDVSVSNKEEQDTLLRSWLKQRLPQYMMPSRIIRLDKLPVLPNGKLNRNALQWTDFGAIEAIEANEKPAPSFIAGSSSPVGREEARKELEQMLIETWKEMLNRDHVGVQEHFFDIGGNSLGLILINNRLNAYLGKNIPLVQLFEHSSITSLVDYLMSEQMLTAVDVPVQNKREQEHVSKEVIASTSTAVKPDPFMMQERVIMDRAAHDLVEEQRKRQEQAINIKTDADVNSRNRSTSPSDIAVIGMAGRFPGSRNIEEFWDNLMAGKDGITRLTEEELAAAGVRPEEYKHPEYVRAKGVLQDTEFFDSGFFEYPYQESNMMDPQIRLLHQCSWEALEHAGCDPYRYSGSIGLFAGSGLSLPWMVQFLGRSGDLLQAFEAMTLNEKDYITTRISHKLNLRGPSMAVQTACSTSLVAIHQAAESLIRGECDVALAGGVSISYPLKEGYHWHEGMIYSKDGHCRAFDEQASGTVSGNGCGMVVLKPLRDALRDGDQVFAVIKGSAINNDGLDKIGYTAPSVTGQVKVIQTALDRSGVSPQEINYVEAHGTGTKLGDPIEIEALRQSWGTDKRNYCALGSIKANIGHLDAAAGVAGFIKTVLTLHHRTVPPQIYMERSNPMLELERSPFYINREPQHFKDQEQVLRAAVSSFGIGGTNAHVILEQPPVRESQSVYQPVHLLPFSAKSESALNRTYQSILQALENMPEQVPSAAWTLQEGRGRFNHRKALVVVDGYVPSQDQVEEHEAQASVIQGNKPRVMFYIRGNVRWEPHVIRELYASRYRSLVSDRFKQHFEEVLNFFESKEQYALRQSIGRPIQDSRLKFMYCFVVQYALFATLIESGIKPDGICGEGVGELVGQVISNTLELAHAVRLLYSREDWQTQEGTLCEAMSTIGTSRNLLQSAENTLWVTAYPLQNDELVDNDMLKDAQVISVTGDRSSSLEADIYFMKTLGYCWCRGIELHWEQVNGQGSGQKISLPTYSFDPIVHKHDVPLYLLSGMPQAAASGNSSPEQMMGGKSGVRLTGDEIYDATAQLWQELLGCESVTSEDDFFQLGGHSLKAITLASRVKETFGVAMGLEDVFDHSVFARMVAWIDQQQDTGLEHSGAGDSILPAAYKDRYKTTSAQRRMFVVHEWMQGESTAYNLASSYRLQGELDTAHFATVMDALVQRHEAFRTRFEMFEGELYQVIEDQVPSVVELLELEKEEPEQQLMQWLQPFELTQAPLVRVKLARLSDEEHILFIDMHHIISDQSSIAILMQEFARLYSGESLEPLSIQYKDYAEWLDQSTSIGHAAEDEAFWLGEFKDVPAPVELLTDYPRRGELSNQGGRISSELGEQLSEQINDFCAKQGLTPYMLFMAALNVLISKYTGQHDLVLGTAVAGREKPELNNVMGMFVNMLAIRTILNKDQPIELYLNEVRSKLLSCYEHQQYPYEALVEKLDLMGDGSRNPLFDIVLNYINMGTDELEAGTLQVEPWMEGKVDAKFDQTWTVVEHEQQYTLELEYRSELFHTQSMEMMMDKFRYVLTQMVTGEVKQVRQIKLTVPEEDEWLLFGVNDNHMDYPREATIPELFEEQVQLHPQKTALVWGDEEWSYADVYAQVQKLASRILEQDVASGSSIALILDRGPIQMISILATLTTGCQYVPIDPASPPARIEFILQDCNASILLTEESYASAWKSVVPRVMIPSVELGSFVSGESVEPIVQQIKTAAADPAYIIYTSGSTGTPKGTVMSHRNVIKVMKKSNFVTVVPEDRVLQVSNYAFDGSIFDIFASLINGATLVLIPKEIILDMARLAAVIRQQQISVFFITTSLFNMLVDWDAACLKHVRRVMFGGEAASVSHANKAMACVGPGVLLNGYGPTEATFFASYYLLEQTEPYTDSLPIGYPLSNTALYVLDEDMNPVPANVPGELYISGDAVGIGYLNREELTLKHFIADPFRKGERMYRTGDIVKRLPDGSLIFIERSDFQVKIRGFRIELSEIHNCLEQLPGIRDSFVMTATDASGSLYVTAFYTCESSAARAVDDVRTELHKRLPEYMVPAQIWRMDHLPINANGKVDRKALADLVEAQSVPTATDSVLTEIERKILAAMRKVLSNPNFGVTDHFFQNGGHSLKGIALTQILSKEGIAISVSELFQYPTVKALANSLEMLNSPSSLFEESLQIQSPIAVPQDISLHEKQLDSLALHVLNNCNQVSSFMAGTPVIGRFPLSPIQRAHASTTARTSGFTTILEGNLNEFTVKRLILGVIARHQLLHSIIYEEDTLQWHQCDLSEAADMLQQLIPYLDVRHYALATLEQMEHKLIQSLLHNSYTLDGLPWRLCILRTGASKHKLIWSFDHLAFDGMSAEIIKQQLDSAIARNQQAGMIDTEGSLEIRKYEDYVNMLSRGPVNITEHELEEQYSIQAWQQCNSSVMNQLLITAGESEPSAITVEIPRTDITDQDLNESWWNYFKSFAGIVASYLNTDELPVALVHYGREYGQETYYDHVGEFLDLIPILVHADFAQEDLMERLDFTKRHSINFMALTDDSVMRSPYSKIQKQLAAAYRQTGQEPRKLILFNFQGFISCEETIPESEQIDDSDSNPSLAYMEWVIRYDENSIYVHLGCHTGLDMERLKQQIEEQLGSHGNVKVKVHNEAVEVQHVQ</sequence>
<dbReference type="InterPro" id="IPR001227">
    <property type="entry name" value="Ac_transferase_dom_sf"/>
</dbReference>
<comment type="similarity">
    <text evidence="11">In the C-terminal section; belongs to the NRP synthetase family.</text>
</comment>